<feature type="domain" description="HAMP" evidence="13">
    <location>
        <begin position="155"/>
        <end position="208"/>
    </location>
</feature>
<dbReference type="InterPro" id="IPR003660">
    <property type="entry name" value="HAMP_dom"/>
</dbReference>
<evidence type="ECO:0000313" key="14">
    <source>
        <dbReference type="EMBL" id="QBE67011.1"/>
    </source>
</evidence>
<evidence type="ECO:0000256" key="6">
    <source>
        <dbReference type="ARBA" id="ARBA00022692"/>
    </source>
</evidence>
<dbReference type="Proteomes" id="UP000290637">
    <property type="component" value="Chromosome"/>
</dbReference>
<accession>A0A4P6L5Q6</accession>
<comment type="catalytic activity">
    <reaction evidence="1">
        <text>ATP + protein L-histidine = ADP + protein N-phospho-L-histidine.</text>
        <dbReference type="EC" id="2.7.13.3"/>
    </reaction>
</comment>
<dbReference type="EC" id="2.7.13.3" evidence="3"/>
<dbReference type="InterPro" id="IPR005467">
    <property type="entry name" value="His_kinase_dom"/>
</dbReference>
<dbReference type="GO" id="GO:0000155">
    <property type="term" value="F:phosphorelay sensor kinase activity"/>
    <property type="evidence" value="ECO:0007669"/>
    <property type="project" value="InterPro"/>
</dbReference>
<evidence type="ECO:0000256" key="7">
    <source>
        <dbReference type="ARBA" id="ARBA00022777"/>
    </source>
</evidence>
<dbReference type="CDD" id="cd00075">
    <property type="entry name" value="HATPase"/>
    <property type="match status" value="1"/>
</dbReference>
<keyword evidence="15" id="KW-1185">Reference proteome</keyword>
<dbReference type="AlphaFoldDB" id="A0A4P6L5Q6"/>
<dbReference type="GO" id="GO:0005886">
    <property type="term" value="C:plasma membrane"/>
    <property type="evidence" value="ECO:0007669"/>
    <property type="project" value="TreeGrafter"/>
</dbReference>
<evidence type="ECO:0000256" key="3">
    <source>
        <dbReference type="ARBA" id="ARBA00012438"/>
    </source>
</evidence>
<keyword evidence="6 11" id="KW-0812">Transmembrane</keyword>
<sequence>MIALATRIDSGGPYTDETITPVIAGAIVRDGDGRLAVRMTRELAALRAETPALWYIAEDDAGRRVGFGQVPVEYAAFSGVLRQLAYGHVRDRFAPHVMSAVIRREPSPAGPLTIMGHGKLTELSFTVLLASSVGALPVALLMVLVSFIATPLIVRRSLAGVAQIAREAERIGAGSRAARLSEEHVPVEIAPLVRAVNDALGRLDEGYERQRRFIASAAHELRTPIAILRVKVDAAPEPATRRLGIDIERLANLAEQMLDLQRLDSAWHEQAFDLALLVRRVAADLAPLVIAADRSIEVVVDHAQQVSGDASAIERVLTNLVQNAIDHGGRSVTIRVQGTAVEVEDNGPGIPPDERERVFEPFHRLRPRSTGSGLGLHLVQHVVQRHGGHVSISDARGGGTVARVEFPPVRPALRDTP</sequence>
<dbReference type="Gene3D" id="3.30.565.10">
    <property type="entry name" value="Histidine kinase-like ATPase, C-terminal domain"/>
    <property type="match status" value="1"/>
</dbReference>
<dbReference type="InterPro" id="IPR036097">
    <property type="entry name" value="HisK_dim/P_sf"/>
</dbReference>
<dbReference type="SMART" id="SM00388">
    <property type="entry name" value="HisKA"/>
    <property type="match status" value="1"/>
</dbReference>
<dbReference type="CDD" id="cd00082">
    <property type="entry name" value="HisKA"/>
    <property type="match status" value="1"/>
</dbReference>
<keyword evidence="5" id="KW-0808">Transferase</keyword>
<organism evidence="14 15">
    <name type="scientific">Pseudoduganella lutea</name>
    <dbReference type="NCBI Taxonomy" id="321985"/>
    <lineage>
        <taxon>Bacteria</taxon>
        <taxon>Pseudomonadati</taxon>
        <taxon>Pseudomonadota</taxon>
        <taxon>Betaproteobacteria</taxon>
        <taxon>Burkholderiales</taxon>
        <taxon>Oxalobacteraceae</taxon>
        <taxon>Telluria group</taxon>
        <taxon>Pseudoduganella</taxon>
    </lineage>
</organism>
<dbReference type="InterPro" id="IPR003661">
    <property type="entry name" value="HisK_dim/P_dom"/>
</dbReference>
<keyword evidence="10 11" id="KW-0472">Membrane</keyword>
<comment type="subcellular location">
    <subcellularLocation>
        <location evidence="2">Membrane</location>
        <topology evidence="2">Multi-pass membrane protein</topology>
    </subcellularLocation>
</comment>
<dbReference type="PRINTS" id="PR00344">
    <property type="entry name" value="BCTRLSENSOR"/>
</dbReference>
<dbReference type="OrthoDB" id="8583694at2"/>
<dbReference type="EMBL" id="CP035913">
    <property type="protein sequence ID" value="QBE67011.1"/>
    <property type="molecule type" value="Genomic_DNA"/>
</dbReference>
<dbReference type="InterPro" id="IPR004358">
    <property type="entry name" value="Sig_transdc_His_kin-like_C"/>
</dbReference>
<evidence type="ECO:0000256" key="11">
    <source>
        <dbReference type="SAM" id="Phobius"/>
    </source>
</evidence>
<keyword evidence="8 11" id="KW-1133">Transmembrane helix</keyword>
<evidence type="ECO:0000256" key="10">
    <source>
        <dbReference type="ARBA" id="ARBA00023136"/>
    </source>
</evidence>
<dbReference type="InterPro" id="IPR036890">
    <property type="entry name" value="HATPase_C_sf"/>
</dbReference>
<reference evidence="14 15" key="1">
    <citation type="submission" date="2019-02" db="EMBL/GenBank/DDBJ databases">
        <title>Draft Genome Sequences of Six Type Strains of the Genus Massilia.</title>
        <authorList>
            <person name="Miess H."/>
            <person name="Frediansyhah A."/>
            <person name="Gross H."/>
        </authorList>
    </citation>
    <scope>NUCLEOTIDE SEQUENCE [LARGE SCALE GENOMIC DNA]</scope>
    <source>
        <strain evidence="14 15">DSM 17473</strain>
    </source>
</reference>
<evidence type="ECO:0000256" key="4">
    <source>
        <dbReference type="ARBA" id="ARBA00022553"/>
    </source>
</evidence>
<feature type="domain" description="Histidine kinase" evidence="12">
    <location>
        <begin position="216"/>
        <end position="410"/>
    </location>
</feature>
<evidence type="ECO:0000256" key="5">
    <source>
        <dbReference type="ARBA" id="ARBA00022679"/>
    </source>
</evidence>
<evidence type="ECO:0000259" key="13">
    <source>
        <dbReference type="PROSITE" id="PS50885"/>
    </source>
</evidence>
<evidence type="ECO:0000256" key="9">
    <source>
        <dbReference type="ARBA" id="ARBA00023012"/>
    </source>
</evidence>
<dbReference type="SMART" id="SM00387">
    <property type="entry name" value="HATPase_c"/>
    <property type="match status" value="1"/>
</dbReference>
<keyword evidence="9" id="KW-0902">Two-component regulatory system</keyword>
<dbReference type="PANTHER" id="PTHR45436:SF15">
    <property type="entry name" value="SENSOR HISTIDINE KINASE CUSS"/>
    <property type="match status" value="1"/>
</dbReference>
<dbReference type="InterPro" id="IPR050428">
    <property type="entry name" value="TCS_sensor_his_kinase"/>
</dbReference>
<dbReference type="PANTHER" id="PTHR45436">
    <property type="entry name" value="SENSOR HISTIDINE KINASE YKOH"/>
    <property type="match status" value="1"/>
</dbReference>
<proteinExistence type="predicted"/>
<dbReference type="Pfam" id="PF02518">
    <property type="entry name" value="HATPase_c"/>
    <property type="match status" value="1"/>
</dbReference>
<evidence type="ECO:0000313" key="15">
    <source>
        <dbReference type="Proteomes" id="UP000290637"/>
    </source>
</evidence>
<dbReference type="SUPFAM" id="SSF47384">
    <property type="entry name" value="Homodimeric domain of signal transducing histidine kinase"/>
    <property type="match status" value="1"/>
</dbReference>
<protein>
    <recommendedName>
        <fullName evidence="3">histidine kinase</fullName>
        <ecNumber evidence="3">2.7.13.3</ecNumber>
    </recommendedName>
</protein>
<name>A0A4P6L5Q6_9BURK</name>
<evidence type="ECO:0000259" key="12">
    <source>
        <dbReference type="PROSITE" id="PS50109"/>
    </source>
</evidence>
<dbReference type="Pfam" id="PF00512">
    <property type="entry name" value="HisKA"/>
    <property type="match status" value="1"/>
</dbReference>
<dbReference type="InterPro" id="IPR003594">
    <property type="entry name" value="HATPase_dom"/>
</dbReference>
<dbReference type="Pfam" id="PF00672">
    <property type="entry name" value="HAMP"/>
    <property type="match status" value="1"/>
</dbReference>
<evidence type="ECO:0000256" key="8">
    <source>
        <dbReference type="ARBA" id="ARBA00022989"/>
    </source>
</evidence>
<dbReference type="Gene3D" id="1.10.287.130">
    <property type="match status" value="1"/>
</dbReference>
<keyword evidence="4" id="KW-0597">Phosphoprotein</keyword>
<dbReference type="KEGG" id="plue:EWM63_01840"/>
<gene>
    <name evidence="14" type="ORF">EWM63_01840</name>
</gene>
<evidence type="ECO:0000256" key="2">
    <source>
        <dbReference type="ARBA" id="ARBA00004141"/>
    </source>
</evidence>
<dbReference type="PROSITE" id="PS50109">
    <property type="entry name" value="HIS_KIN"/>
    <property type="match status" value="1"/>
</dbReference>
<dbReference type="PROSITE" id="PS50885">
    <property type="entry name" value="HAMP"/>
    <property type="match status" value="1"/>
</dbReference>
<keyword evidence="7 14" id="KW-0418">Kinase</keyword>
<dbReference type="SUPFAM" id="SSF55874">
    <property type="entry name" value="ATPase domain of HSP90 chaperone/DNA topoisomerase II/histidine kinase"/>
    <property type="match status" value="1"/>
</dbReference>
<evidence type="ECO:0000256" key="1">
    <source>
        <dbReference type="ARBA" id="ARBA00000085"/>
    </source>
</evidence>
<feature type="transmembrane region" description="Helical" evidence="11">
    <location>
        <begin position="125"/>
        <end position="149"/>
    </location>
</feature>